<proteinExistence type="predicted"/>
<feature type="transmembrane region" description="Helical" evidence="1">
    <location>
        <begin position="51"/>
        <end position="75"/>
    </location>
</feature>
<dbReference type="EMBL" id="CACVAU010000031">
    <property type="protein sequence ID" value="CAA6809290.1"/>
    <property type="molecule type" value="Genomic_DNA"/>
</dbReference>
<accession>A0A6S6T1I4</accession>
<dbReference type="AlphaFoldDB" id="A0A6S6T1I4"/>
<feature type="transmembrane region" description="Helical" evidence="1">
    <location>
        <begin position="12"/>
        <end position="31"/>
    </location>
</feature>
<sequence>MEKFKSILKKELLFYLVIFIVLALISHGDLLNNPLARLELLIDQGNYLHPFFYTFVVYSLILIVRKILDFIIGLFEK</sequence>
<evidence type="ECO:0000313" key="2">
    <source>
        <dbReference type="EMBL" id="CAA6809290.1"/>
    </source>
</evidence>
<protein>
    <submittedName>
        <fullName evidence="2">Uncharacterized protein</fullName>
    </submittedName>
</protein>
<keyword evidence="1" id="KW-0472">Membrane</keyword>
<name>A0A6S6T1I4_9BACT</name>
<keyword evidence="1" id="KW-0812">Transmembrane</keyword>
<keyword evidence="1" id="KW-1133">Transmembrane helix</keyword>
<gene>
    <name evidence="2" type="ORF">HELGO_WM13778</name>
</gene>
<reference evidence="2" key="1">
    <citation type="submission" date="2020-01" db="EMBL/GenBank/DDBJ databases">
        <authorList>
            <person name="Meier V. D."/>
            <person name="Meier V D."/>
        </authorList>
    </citation>
    <scope>NUCLEOTIDE SEQUENCE</scope>
    <source>
        <strain evidence="2">HLG_WM_MAG_05</strain>
    </source>
</reference>
<evidence type="ECO:0000256" key="1">
    <source>
        <dbReference type="SAM" id="Phobius"/>
    </source>
</evidence>
<organism evidence="2">
    <name type="scientific">uncultured Sulfurovum sp</name>
    <dbReference type="NCBI Taxonomy" id="269237"/>
    <lineage>
        <taxon>Bacteria</taxon>
        <taxon>Pseudomonadati</taxon>
        <taxon>Campylobacterota</taxon>
        <taxon>Epsilonproteobacteria</taxon>
        <taxon>Campylobacterales</taxon>
        <taxon>Sulfurovaceae</taxon>
        <taxon>Sulfurovum</taxon>
        <taxon>environmental samples</taxon>
    </lineage>
</organism>